<dbReference type="EMBL" id="CP036279">
    <property type="protein sequence ID" value="QDU64597.1"/>
    <property type="molecule type" value="Genomic_DNA"/>
</dbReference>
<reference evidence="2 3" key="1">
    <citation type="submission" date="2019-02" db="EMBL/GenBank/DDBJ databases">
        <title>Deep-cultivation of Planctomycetes and their phenomic and genomic characterization uncovers novel biology.</title>
        <authorList>
            <person name="Wiegand S."/>
            <person name="Jogler M."/>
            <person name="Boedeker C."/>
            <person name="Pinto D."/>
            <person name="Vollmers J."/>
            <person name="Rivas-Marin E."/>
            <person name="Kohn T."/>
            <person name="Peeters S.H."/>
            <person name="Heuer A."/>
            <person name="Rast P."/>
            <person name="Oberbeckmann S."/>
            <person name="Bunk B."/>
            <person name="Jeske O."/>
            <person name="Meyerdierks A."/>
            <person name="Storesund J.E."/>
            <person name="Kallscheuer N."/>
            <person name="Luecker S."/>
            <person name="Lage O.M."/>
            <person name="Pohl T."/>
            <person name="Merkel B.J."/>
            <person name="Hornburger P."/>
            <person name="Mueller R.-W."/>
            <person name="Bruemmer F."/>
            <person name="Labrenz M."/>
            <person name="Spormann A.M."/>
            <person name="Op den Camp H."/>
            <person name="Overmann J."/>
            <person name="Amann R."/>
            <person name="Jetten M.S.M."/>
            <person name="Mascher T."/>
            <person name="Medema M.H."/>
            <person name="Devos D.P."/>
            <person name="Kaster A.-K."/>
            <person name="Ovreas L."/>
            <person name="Rohde M."/>
            <person name="Galperin M.Y."/>
            <person name="Jogler C."/>
        </authorList>
    </citation>
    <scope>NUCLEOTIDE SEQUENCE [LARGE SCALE GENOMIC DNA]</scope>
    <source>
        <strain evidence="2 3">Pan216</strain>
    </source>
</reference>
<dbReference type="Proteomes" id="UP000317093">
    <property type="component" value="Chromosome"/>
</dbReference>
<dbReference type="KEGG" id="knv:Pan216_54870"/>
<evidence type="ECO:0000313" key="3">
    <source>
        <dbReference type="Proteomes" id="UP000317093"/>
    </source>
</evidence>
<feature type="transmembrane region" description="Helical" evidence="1">
    <location>
        <begin position="100"/>
        <end position="125"/>
    </location>
</feature>
<protein>
    <submittedName>
        <fullName evidence="2">Uncharacterized protein</fullName>
    </submittedName>
</protein>
<name>A0A518BCB6_9BACT</name>
<gene>
    <name evidence="2" type="ORF">Pan216_54870</name>
</gene>
<organism evidence="2 3">
    <name type="scientific">Kolteria novifilia</name>
    <dbReference type="NCBI Taxonomy" id="2527975"/>
    <lineage>
        <taxon>Bacteria</taxon>
        <taxon>Pseudomonadati</taxon>
        <taxon>Planctomycetota</taxon>
        <taxon>Planctomycetia</taxon>
        <taxon>Kolteriales</taxon>
        <taxon>Kolteriaceae</taxon>
        <taxon>Kolteria</taxon>
    </lineage>
</organism>
<dbReference type="RefSeq" id="WP_145262908.1">
    <property type="nucleotide sequence ID" value="NZ_CP036279.1"/>
</dbReference>
<sequence length="149" mass="16876">MRHDGGEAERDLDYLKVVAAFHYLVGGFVLALALLLTIFIVVTFTMVAEDAFALPHHREFPLVLMSLIWGCFLLAAWFFGIATVASGRAMLRLRHREYSIVIAGIYCTLFPLGTIFGAFTIFVLLRDSVRRLYQSQRADDEPSSLDDEW</sequence>
<dbReference type="OrthoDB" id="281928at2"/>
<feature type="transmembrane region" description="Helical" evidence="1">
    <location>
        <begin position="20"/>
        <end position="48"/>
    </location>
</feature>
<evidence type="ECO:0000256" key="1">
    <source>
        <dbReference type="SAM" id="Phobius"/>
    </source>
</evidence>
<keyword evidence="1" id="KW-1133">Transmembrane helix</keyword>
<dbReference type="AlphaFoldDB" id="A0A518BCB6"/>
<proteinExistence type="predicted"/>
<evidence type="ECO:0000313" key="2">
    <source>
        <dbReference type="EMBL" id="QDU64597.1"/>
    </source>
</evidence>
<feature type="transmembrane region" description="Helical" evidence="1">
    <location>
        <begin position="60"/>
        <end position="80"/>
    </location>
</feature>
<keyword evidence="1" id="KW-0812">Transmembrane</keyword>
<keyword evidence="1" id="KW-0472">Membrane</keyword>
<accession>A0A518BCB6</accession>
<keyword evidence="3" id="KW-1185">Reference proteome</keyword>